<dbReference type="Gene3D" id="3.40.50.720">
    <property type="entry name" value="NAD(P)-binding Rossmann-like Domain"/>
    <property type="match status" value="1"/>
</dbReference>
<evidence type="ECO:0000313" key="3">
    <source>
        <dbReference type="Proteomes" id="UP001500298"/>
    </source>
</evidence>
<dbReference type="Proteomes" id="UP001500298">
    <property type="component" value="Unassembled WGS sequence"/>
</dbReference>
<comment type="caution">
    <text evidence="2">The sequence shown here is derived from an EMBL/GenBank/DDBJ whole genome shotgun (WGS) entry which is preliminary data.</text>
</comment>
<feature type="domain" description="NAD(P)-binding" evidence="1">
    <location>
        <begin position="11"/>
        <end position="123"/>
    </location>
</feature>
<dbReference type="PANTHER" id="PTHR14097:SF7">
    <property type="entry name" value="OXIDOREDUCTASE HTATIP2"/>
    <property type="match status" value="1"/>
</dbReference>
<gene>
    <name evidence="2" type="ORF">GCM10023331_06480</name>
</gene>
<organism evidence="2 3">
    <name type="scientific">Algivirga pacifica</name>
    <dbReference type="NCBI Taxonomy" id="1162670"/>
    <lineage>
        <taxon>Bacteria</taxon>
        <taxon>Pseudomonadati</taxon>
        <taxon>Bacteroidota</taxon>
        <taxon>Cytophagia</taxon>
        <taxon>Cytophagales</taxon>
        <taxon>Flammeovirgaceae</taxon>
        <taxon>Algivirga</taxon>
    </lineage>
</organism>
<dbReference type="PANTHER" id="PTHR14097">
    <property type="entry name" value="OXIDOREDUCTASE HTATIP2"/>
    <property type="match status" value="1"/>
</dbReference>
<dbReference type="InterPro" id="IPR036291">
    <property type="entry name" value="NAD(P)-bd_dom_sf"/>
</dbReference>
<evidence type="ECO:0000313" key="2">
    <source>
        <dbReference type="EMBL" id="GAA4824671.1"/>
    </source>
</evidence>
<dbReference type="Pfam" id="PF13460">
    <property type="entry name" value="NAD_binding_10"/>
    <property type="match status" value="1"/>
</dbReference>
<sequence>MEYGKTALVLGATGLVGGFLVKELIANPAYTKIKIFTRRSTNLQHPKIEEVIMDFDHMEMVKESVEGDVLFSAFGTTRNKAGSKEAQYKVDYTYQYNFARLAARQGVDHYVLVSSSGADSSSSFFYLKMRGELEDAVKQLPFEKVYILQPSVLMGNRDENRLGEEIGAKVFNALSFIPAIEKRRPIHGKVVAKAMVNILKMYTTDKVYVSTLNDLFDLAEGPKQ</sequence>
<dbReference type="RefSeq" id="WP_345369154.1">
    <property type="nucleotide sequence ID" value="NZ_BAABJX010000012.1"/>
</dbReference>
<evidence type="ECO:0000259" key="1">
    <source>
        <dbReference type="Pfam" id="PF13460"/>
    </source>
</evidence>
<reference evidence="3" key="1">
    <citation type="journal article" date="2019" name="Int. J. Syst. Evol. Microbiol.">
        <title>The Global Catalogue of Microorganisms (GCM) 10K type strain sequencing project: providing services to taxonomists for standard genome sequencing and annotation.</title>
        <authorList>
            <consortium name="The Broad Institute Genomics Platform"/>
            <consortium name="The Broad Institute Genome Sequencing Center for Infectious Disease"/>
            <person name="Wu L."/>
            <person name="Ma J."/>
        </authorList>
    </citation>
    <scope>NUCLEOTIDE SEQUENCE [LARGE SCALE GENOMIC DNA]</scope>
    <source>
        <strain evidence="3">JCM 18326</strain>
    </source>
</reference>
<dbReference type="InterPro" id="IPR016040">
    <property type="entry name" value="NAD(P)-bd_dom"/>
</dbReference>
<proteinExistence type="predicted"/>
<protein>
    <submittedName>
        <fullName evidence="2">Oxidoreductase</fullName>
    </submittedName>
</protein>
<dbReference type="EMBL" id="BAABJX010000012">
    <property type="protein sequence ID" value="GAA4824671.1"/>
    <property type="molecule type" value="Genomic_DNA"/>
</dbReference>
<keyword evidence="3" id="KW-1185">Reference proteome</keyword>
<name>A0ABP9D7W6_9BACT</name>
<dbReference type="SUPFAM" id="SSF51735">
    <property type="entry name" value="NAD(P)-binding Rossmann-fold domains"/>
    <property type="match status" value="1"/>
</dbReference>
<accession>A0ABP9D7W6</accession>